<dbReference type="PANTHER" id="PTHR11412:SF81">
    <property type="entry name" value="COMPLEMENT C3"/>
    <property type="match status" value="1"/>
</dbReference>
<keyword evidence="5" id="KW-1185">Reference proteome</keyword>
<evidence type="ECO:0000313" key="4">
    <source>
        <dbReference type="Ensembl" id="ENSHHUP00000064487.1"/>
    </source>
</evidence>
<feature type="transmembrane region" description="Helical" evidence="1">
    <location>
        <begin position="18"/>
        <end position="42"/>
    </location>
</feature>
<dbReference type="AlphaFoldDB" id="A0A4W5PLZ8"/>
<evidence type="ECO:0000259" key="2">
    <source>
        <dbReference type="Pfam" id="PF01835"/>
    </source>
</evidence>
<reference evidence="4" key="2">
    <citation type="submission" date="2025-08" db="UniProtKB">
        <authorList>
            <consortium name="Ensembl"/>
        </authorList>
    </citation>
    <scope>IDENTIFICATION</scope>
</reference>
<keyword evidence="1" id="KW-0472">Membrane</keyword>
<organism evidence="4 5">
    <name type="scientific">Hucho hucho</name>
    <name type="common">huchen</name>
    <dbReference type="NCBI Taxonomy" id="62062"/>
    <lineage>
        <taxon>Eukaryota</taxon>
        <taxon>Metazoa</taxon>
        <taxon>Chordata</taxon>
        <taxon>Craniata</taxon>
        <taxon>Vertebrata</taxon>
        <taxon>Euteleostomi</taxon>
        <taxon>Actinopterygii</taxon>
        <taxon>Neopterygii</taxon>
        <taxon>Teleostei</taxon>
        <taxon>Protacanthopterygii</taxon>
        <taxon>Salmoniformes</taxon>
        <taxon>Salmonidae</taxon>
        <taxon>Salmoninae</taxon>
        <taxon>Hucho</taxon>
    </lineage>
</organism>
<dbReference type="Gene3D" id="2.60.40.1930">
    <property type="match status" value="2"/>
</dbReference>
<dbReference type="InterPro" id="IPR050473">
    <property type="entry name" value="A2M/Complement_sys"/>
</dbReference>
<name>A0A4W5PLZ8_9TELE</name>
<sequence length="307" mass="35108">HIVRYSTQSSPWRLGSSILPTCLFQILCCLLCLTVSFSTILIKVAGFPTLLLGSKAAHVGCHPWNSPTEGDHFVDDSKQKQYVDLQAHILEKVVLFSYQSGYIFIHTDKTIYTPASTVYYRVLCMTPGLEPLTREMFEDKEVAKNKDITDSVEIRTPDSITIFREIINPYKGVNSGMFHLPEIVSFGTWHVVTRFQSTPQKTSSDFEVKEYVLDSFKVSLTPAKAFFYVDNKALTVDIYAKYLYGKEVTGTVCGMSFQQRVEIREGKGVCREERDLDRHFSIHHALQENTQILQTWHALRLCLHYKS</sequence>
<evidence type="ECO:0000313" key="5">
    <source>
        <dbReference type="Proteomes" id="UP000314982"/>
    </source>
</evidence>
<dbReference type="Proteomes" id="UP000314982">
    <property type="component" value="Unassembled WGS sequence"/>
</dbReference>
<dbReference type="InterPro" id="IPR041555">
    <property type="entry name" value="MG3"/>
</dbReference>
<feature type="domain" description="Macroglobulin" evidence="3">
    <location>
        <begin position="210"/>
        <end position="254"/>
    </location>
</feature>
<dbReference type="Ensembl" id="ENSHHUT00000066677.1">
    <property type="protein sequence ID" value="ENSHHUP00000064487.1"/>
    <property type="gene ID" value="ENSHHUG00000038067.1"/>
</dbReference>
<evidence type="ECO:0000259" key="3">
    <source>
        <dbReference type="Pfam" id="PF17791"/>
    </source>
</evidence>
<accession>A0A4W5PLZ8</accession>
<keyword evidence="1" id="KW-1133">Transmembrane helix</keyword>
<dbReference type="GO" id="GO:0004866">
    <property type="term" value="F:endopeptidase inhibitor activity"/>
    <property type="evidence" value="ECO:0007669"/>
    <property type="project" value="InterPro"/>
</dbReference>
<keyword evidence="1" id="KW-0812">Transmembrane</keyword>
<proteinExistence type="predicted"/>
<dbReference type="Pfam" id="PF01835">
    <property type="entry name" value="MG2"/>
    <property type="match status" value="1"/>
</dbReference>
<reference evidence="5" key="1">
    <citation type="submission" date="2018-06" db="EMBL/GenBank/DDBJ databases">
        <title>Genome assembly of Danube salmon.</title>
        <authorList>
            <person name="Macqueen D.J."/>
            <person name="Gundappa M.K."/>
        </authorList>
    </citation>
    <scope>NUCLEOTIDE SEQUENCE [LARGE SCALE GENOMIC DNA]</scope>
</reference>
<dbReference type="InterPro" id="IPR002890">
    <property type="entry name" value="MG2"/>
</dbReference>
<dbReference type="Pfam" id="PF17791">
    <property type="entry name" value="MG3"/>
    <property type="match status" value="1"/>
</dbReference>
<protein>
    <submittedName>
        <fullName evidence="4">Uncharacterized protein</fullName>
    </submittedName>
</protein>
<feature type="domain" description="Macroglobulin" evidence="2">
    <location>
        <begin position="103"/>
        <end position="207"/>
    </location>
</feature>
<evidence type="ECO:0000256" key="1">
    <source>
        <dbReference type="SAM" id="Phobius"/>
    </source>
</evidence>
<dbReference type="STRING" id="62062.ENSHHUP00000064487"/>
<dbReference type="PANTHER" id="PTHR11412">
    <property type="entry name" value="MACROGLOBULIN / COMPLEMENT"/>
    <property type="match status" value="1"/>
</dbReference>
<dbReference type="Gene3D" id="2.60.40.1940">
    <property type="match status" value="1"/>
</dbReference>
<dbReference type="GeneTree" id="ENSGT00940000154063"/>
<reference evidence="4" key="3">
    <citation type="submission" date="2025-09" db="UniProtKB">
        <authorList>
            <consortium name="Ensembl"/>
        </authorList>
    </citation>
    <scope>IDENTIFICATION</scope>
</reference>